<evidence type="ECO:0000256" key="5">
    <source>
        <dbReference type="ARBA" id="ARBA00022801"/>
    </source>
</evidence>
<dbReference type="Gene3D" id="3.20.20.80">
    <property type="entry name" value="Glycosidases"/>
    <property type="match status" value="1"/>
</dbReference>
<evidence type="ECO:0000256" key="2">
    <source>
        <dbReference type="ARBA" id="ARBA00007951"/>
    </source>
</evidence>
<accession>A0A1G7BIX0</accession>
<keyword evidence="4" id="KW-0732">Signal</keyword>
<dbReference type="GO" id="GO:0004560">
    <property type="term" value="F:alpha-L-fucosidase activity"/>
    <property type="evidence" value="ECO:0007669"/>
    <property type="project" value="InterPro"/>
</dbReference>
<dbReference type="SUPFAM" id="SSF51445">
    <property type="entry name" value="(Trans)glycosidases"/>
    <property type="match status" value="1"/>
</dbReference>
<feature type="site" description="May be important for catalysis" evidence="7">
    <location>
        <position position="266"/>
    </location>
</feature>
<name>A0A1G7BIX0_NIADE</name>
<dbReference type="EMBL" id="FMZO01000030">
    <property type="protein sequence ID" value="SDE26933.1"/>
    <property type="molecule type" value="Genomic_DNA"/>
</dbReference>
<gene>
    <name evidence="9" type="ORF">SAMN04487894_13017</name>
</gene>
<dbReference type="InterPro" id="IPR057739">
    <property type="entry name" value="Glyco_hydro_29_N"/>
</dbReference>
<comment type="function">
    <text evidence="1">Alpha-L-fucosidase is responsible for hydrolyzing the alpha-1,6-linked fucose joined to the reducing-end N-acetylglucosamine of the carbohydrate moieties of glycoproteins.</text>
</comment>
<dbReference type="PRINTS" id="PR00741">
    <property type="entry name" value="GLHYDRLASE29"/>
</dbReference>
<dbReference type="InterPro" id="IPR016286">
    <property type="entry name" value="FUC_metazoa-typ"/>
</dbReference>
<keyword evidence="5" id="KW-0378">Hydrolase</keyword>
<dbReference type="GO" id="GO:0006004">
    <property type="term" value="P:fucose metabolic process"/>
    <property type="evidence" value="ECO:0007669"/>
    <property type="project" value="InterPro"/>
</dbReference>
<dbReference type="PANTHER" id="PTHR10030:SF37">
    <property type="entry name" value="ALPHA-L-FUCOSIDASE-RELATED"/>
    <property type="match status" value="1"/>
</dbReference>
<dbReference type="GO" id="GO:0016139">
    <property type="term" value="P:glycoside catabolic process"/>
    <property type="evidence" value="ECO:0007669"/>
    <property type="project" value="TreeGrafter"/>
</dbReference>
<evidence type="ECO:0000256" key="3">
    <source>
        <dbReference type="ARBA" id="ARBA00012662"/>
    </source>
</evidence>
<sequence length="439" mass="50004">MKQIQLIGLLLLVSSGLLVAQPYSTISKKTMEGFMNKRFGMFIHWGPVSLRGTEIGWSRNHGVSQSDYDSLYKQFNPVAFDADAWVKTARETGVKYLTITAKHHDGFCLWPTAYTDYNIMNTPYKKDVVGALAKACKKYDIKFCIYYTVLDWYDRRYPLHNDGNKEPDPKANMPQFVQYMKNQLKELVTGYHPYMLWFDGNWEAPWTQAYGKEIYDFLRKLDPDVVINNRLGKGTHEILNEQSVGDYATPEQKIGGLNMTAPWESCITLCNQWAWKPGDPMKSLKQCIQTLASTAGGNGNLLFNIGPMPDGRIEERQVLRLQEIGAWLRKYGEAIYNTKGGPYQPNKVFATTRKGNKIYLHLFQNPGKQLELAAIPGYKIKNARFLGGSRVNVQQRSDRIVLQLPEQLPDENDSVIVLELNKNAEAIAIIENKQAIGQQ</sequence>
<evidence type="ECO:0000259" key="8">
    <source>
        <dbReference type="Pfam" id="PF01120"/>
    </source>
</evidence>
<dbReference type="STRING" id="1285928.SAMN04487894_13017"/>
<comment type="similarity">
    <text evidence="2">Belongs to the glycosyl hydrolase 29 family.</text>
</comment>
<dbReference type="InterPro" id="IPR000933">
    <property type="entry name" value="Glyco_hydro_29"/>
</dbReference>
<evidence type="ECO:0000256" key="7">
    <source>
        <dbReference type="PIRSR" id="PIRSR001092-1"/>
    </source>
</evidence>
<protein>
    <recommendedName>
        <fullName evidence="3">alpha-L-fucosidase</fullName>
        <ecNumber evidence="3">3.2.1.51</ecNumber>
    </recommendedName>
</protein>
<dbReference type="AlphaFoldDB" id="A0A1G7BIX0"/>
<evidence type="ECO:0000313" key="9">
    <source>
        <dbReference type="EMBL" id="SDE26933.1"/>
    </source>
</evidence>
<reference evidence="10" key="1">
    <citation type="submission" date="2016-10" db="EMBL/GenBank/DDBJ databases">
        <authorList>
            <person name="Varghese N."/>
            <person name="Submissions S."/>
        </authorList>
    </citation>
    <scope>NUCLEOTIDE SEQUENCE [LARGE SCALE GENOMIC DNA]</scope>
    <source>
        <strain evidence="10">DSM 25811 / CCM 8410 / LMG 26954 / E90</strain>
    </source>
</reference>
<organism evidence="9 10">
    <name type="scientific">Niabella drilacis (strain DSM 25811 / CCM 8410 / CCUG 62505 / LMG 26954 / E90)</name>
    <dbReference type="NCBI Taxonomy" id="1285928"/>
    <lineage>
        <taxon>Bacteria</taxon>
        <taxon>Pseudomonadati</taxon>
        <taxon>Bacteroidota</taxon>
        <taxon>Chitinophagia</taxon>
        <taxon>Chitinophagales</taxon>
        <taxon>Chitinophagaceae</taxon>
        <taxon>Niabella</taxon>
    </lineage>
</organism>
<dbReference type="SMART" id="SM00812">
    <property type="entry name" value="Alpha_L_fucos"/>
    <property type="match status" value="1"/>
</dbReference>
<dbReference type="OrthoDB" id="107551at2"/>
<dbReference type="Pfam" id="PF01120">
    <property type="entry name" value="Alpha_L_fucos"/>
    <property type="match status" value="1"/>
</dbReference>
<evidence type="ECO:0000313" key="10">
    <source>
        <dbReference type="Proteomes" id="UP000198757"/>
    </source>
</evidence>
<dbReference type="PANTHER" id="PTHR10030">
    <property type="entry name" value="ALPHA-L-FUCOSIDASE"/>
    <property type="match status" value="1"/>
</dbReference>
<proteinExistence type="inferred from homology"/>
<dbReference type="PIRSF" id="PIRSF001092">
    <property type="entry name" value="Alpha-L-fucosidase"/>
    <property type="match status" value="1"/>
</dbReference>
<evidence type="ECO:0000256" key="4">
    <source>
        <dbReference type="ARBA" id="ARBA00022729"/>
    </source>
</evidence>
<evidence type="ECO:0000256" key="6">
    <source>
        <dbReference type="ARBA" id="ARBA00023295"/>
    </source>
</evidence>
<keyword evidence="10" id="KW-1185">Reference proteome</keyword>
<keyword evidence="6" id="KW-0326">Glycosidase</keyword>
<dbReference type="Gene3D" id="2.60.40.1180">
    <property type="entry name" value="Golgi alpha-mannosidase II"/>
    <property type="match status" value="1"/>
</dbReference>
<dbReference type="InterPro" id="IPR017853">
    <property type="entry name" value="GH"/>
</dbReference>
<evidence type="ECO:0000256" key="1">
    <source>
        <dbReference type="ARBA" id="ARBA00004071"/>
    </source>
</evidence>
<dbReference type="EC" id="3.2.1.51" evidence="3"/>
<feature type="domain" description="Glycoside hydrolase family 29 N-terminal" evidence="8">
    <location>
        <begin position="25"/>
        <end position="333"/>
    </location>
</feature>
<dbReference type="Proteomes" id="UP000198757">
    <property type="component" value="Unassembled WGS sequence"/>
</dbReference>
<dbReference type="GO" id="GO:0005764">
    <property type="term" value="C:lysosome"/>
    <property type="evidence" value="ECO:0007669"/>
    <property type="project" value="TreeGrafter"/>
</dbReference>
<dbReference type="InterPro" id="IPR013780">
    <property type="entry name" value="Glyco_hydro_b"/>
</dbReference>
<dbReference type="RefSeq" id="WP_090393548.1">
    <property type="nucleotide sequence ID" value="NZ_FMZO01000030.1"/>
</dbReference>